<dbReference type="PANTHER" id="PTHR33050:SF7">
    <property type="entry name" value="RIBONUCLEASE H"/>
    <property type="match status" value="1"/>
</dbReference>
<accession>A0A5J4VB97</accession>
<dbReference type="PANTHER" id="PTHR33050">
    <property type="entry name" value="REVERSE TRANSCRIPTASE DOMAIN-CONTAINING PROTEIN"/>
    <property type="match status" value="1"/>
</dbReference>
<dbReference type="CDD" id="cd09275">
    <property type="entry name" value="RNase_HI_RT_DIRS1"/>
    <property type="match status" value="1"/>
</dbReference>
<dbReference type="OrthoDB" id="41323at2759"/>
<dbReference type="SUPFAM" id="SSF53098">
    <property type="entry name" value="Ribonuclease H-like"/>
    <property type="match status" value="1"/>
</dbReference>
<dbReference type="InterPro" id="IPR036397">
    <property type="entry name" value="RNaseH_sf"/>
</dbReference>
<name>A0A5J4VB97_9EUKA</name>
<evidence type="ECO:0000313" key="3">
    <source>
        <dbReference type="Proteomes" id="UP000324800"/>
    </source>
</evidence>
<dbReference type="EMBL" id="SNRW01008353">
    <property type="protein sequence ID" value="KAA6379654.1"/>
    <property type="molecule type" value="Genomic_DNA"/>
</dbReference>
<dbReference type="AlphaFoldDB" id="A0A5J4VB97"/>
<dbReference type="InterPro" id="IPR052055">
    <property type="entry name" value="Hepadnavirus_pol/RT"/>
</dbReference>
<comment type="caution">
    <text evidence="2">The sequence shown here is derived from an EMBL/GenBank/DDBJ whole genome shotgun (WGS) entry which is preliminary data.</text>
</comment>
<reference evidence="2 3" key="1">
    <citation type="submission" date="2019-03" db="EMBL/GenBank/DDBJ databases">
        <title>Single cell metagenomics reveals metabolic interactions within the superorganism composed of flagellate Streblomastix strix and complex community of Bacteroidetes bacteria on its surface.</title>
        <authorList>
            <person name="Treitli S.C."/>
            <person name="Kolisko M."/>
            <person name="Husnik F."/>
            <person name="Keeling P."/>
            <person name="Hampl V."/>
        </authorList>
    </citation>
    <scope>NUCLEOTIDE SEQUENCE [LARGE SCALE GENOMIC DNA]</scope>
    <source>
        <strain evidence="2">ST1C</strain>
    </source>
</reference>
<protein>
    <submittedName>
        <fullName evidence="2">Uncharacterized protein</fullName>
    </submittedName>
</protein>
<evidence type="ECO:0000313" key="2">
    <source>
        <dbReference type="EMBL" id="KAA6379654.1"/>
    </source>
</evidence>
<dbReference type="Gene3D" id="3.30.420.10">
    <property type="entry name" value="Ribonuclease H-like superfamily/Ribonuclease H"/>
    <property type="match status" value="1"/>
</dbReference>
<sequence>MSRGWNSRMQISKQTLGEIHWWRKTVLNNYPTHLTFQESKAVLTKDASETQCGRTLQLIKTGQTIRFPGNWYSNPKWKLTSSNQRELAAILLGIQNIGKNFEVGEIKSLRIQSDNSTAIFNLRRGAAASALCKLVDQILQILENVKIQFSAFHIPGKDNKVADSLSRLFTSGDNGIRKEVLDEALQELAMQPTIDYFANRRNCKRKRFYSLIWDPWAQGQDGMKENWYKETSLLHPPIPLIQRVLNKVRKNQTEAVLIVPYWQTQSWWTDLQDLMIKSINLGKSSDVPDVGGRMRKQKRHLPPGDVLKAHIKGKEEKNSLNKSQHKEVQLKKQPTIQLGAGMVHGEDTSKDQANSSITGKVQTGNWKI</sequence>
<feature type="compositionally biased region" description="Polar residues" evidence="1">
    <location>
        <begin position="351"/>
        <end position="368"/>
    </location>
</feature>
<dbReference type="InterPro" id="IPR012337">
    <property type="entry name" value="RNaseH-like_sf"/>
</dbReference>
<feature type="region of interest" description="Disordered" evidence="1">
    <location>
        <begin position="345"/>
        <end position="368"/>
    </location>
</feature>
<dbReference type="Proteomes" id="UP000324800">
    <property type="component" value="Unassembled WGS sequence"/>
</dbReference>
<gene>
    <name evidence="2" type="ORF">EZS28_024818</name>
</gene>
<dbReference type="GO" id="GO:0003676">
    <property type="term" value="F:nucleic acid binding"/>
    <property type="evidence" value="ECO:0007669"/>
    <property type="project" value="InterPro"/>
</dbReference>
<proteinExistence type="predicted"/>
<organism evidence="2 3">
    <name type="scientific">Streblomastix strix</name>
    <dbReference type="NCBI Taxonomy" id="222440"/>
    <lineage>
        <taxon>Eukaryota</taxon>
        <taxon>Metamonada</taxon>
        <taxon>Preaxostyla</taxon>
        <taxon>Oxymonadida</taxon>
        <taxon>Streblomastigidae</taxon>
        <taxon>Streblomastix</taxon>
    </lineage>
</organism>
<evidence type="ECO:0000256" key="1">
    <source>
        <dbReference type="SAM" id="MobiDB-lite"/>
    </source>
</evidence>